<evidence type="ECO:0000313" key="3">
    <source>
        <dbReference type="Proteomes" id="UP001219568"/>
    </source>
</evidence>
<proteinExistence type="predicted"/>
<comment type="caution">
    <text evidence="2">The sequence shown here is derived from an EMBL/GenBank/DDBJ whole genome shotgun (WGS) entry which is preliminary data.</text>
</comment>
<evidence type="ECO:0000313" key="2">
    <source>
        <dbReference type="EMBL" id="KAJ6052236.1"/>
    </source>
</evidence>
<keyword evidence="3" id="KW-1185">Reference proteome</keyword>
<evidence type="ECO:0000259" key="1">
    <source>
        <dbReference type="PROSITE" id="PS00028"/>
    </source>
</evidence>
<dbReference type="EMBL" id="JAQJZL010000002">
    <property type="protein sequence ID" value="KAJ6052236.1"/>
    <property type="molecule type" value="Genomic_DNA"/>
</dbReference>
<gene>
    <name evidence="2" type="ORF">N7460_002770</name>
</gene>
<sequence>MAPEKSKQQPSRSLDETIPASCSFTSQELDSEAWSRWIRCMYTPGLTATEFLDHWNQAYNRTQADLMALDTEIPKIVQYWQFLEAVHSHPDLEQWYPNADWESKEAISMDQVRGQFLEIAINIPAKKQIVALVARSSSGSRMEKDDYLLWSLEWTKLFYERAYGKVQSECHFLTFVQSSNTPLRPTGEVSLHNEVEEYEGELFIVVNGWDGLMTDRMSFYNLFSHWAERITLRIYSQESTWQQKKFFEVNVAKVCSVFRGEIEFDIEDLGSGFSLKDSTALFIRRFSAISLMKDDISVVSTELRALTNVRNEQPESRNLSKHICGDCNIPFPTSIDLNRHMHHKHEQHENPEMHLRCTFCGYLFSRKDHRDRHARETCPQNRTPQSLTRETVFHQPYLSKHEPTADQVCLNDVQPSLDQQSLIKQEPPAKELKRCRRGSKVRFLPPESLPKGSDNGILSYYQLTERHAKHLPRLELNPGNLDGMEKDIVYKGELFPTKLRTHYERNHRFRYQASSPGHLNKFDEHLHAEGIEWLARWAQLGQDEAGEKPMPTRK</sequence>
<organism evidence="2 3">
    <name type="scientific">Penicillium canescens</name>
    <dbReference type="NCBI Taxonomy" id="5083"/>
    <lineage>
        <taxon>Eukaryota</taxon>
        <taxon>Fungi</taxon>
        <taxon>Dikarya</taxon>
        <taxon>Ascomycota</taxon>
        <taxon>Pezizomycotina</taxon>
        <taxon>Eurotiomycetes</taxon>
        <taxon>Eurotiomycetidae</taxon>
        <taxon>Eurotiales</taxon>
        <taxon>Aspergillaceae</taxon>
        <taxon>Penicillium</taxon>
    </lineage>
</organism>
<name>A0AAD6IKM1_PENCN</name>
<feature type="domain" description="C2H2-type" evidence="1">
    <location>
        <begin position="324"/>
        <end position="345"/>
    </location>
</feature>
<dbReference type="InterPro" id="IPR013087">
    <property type="entry name" value="Znf_C2H2_type"/>
</dbReference>
<reference evidence="2" key="2">
    <citation type="submission" date="2023-01" db="EMBL/GenBank/DDBJ databases">
        <authorList>
            <person name="Petersen C."/>
        </authorList>
    </citation>
    <scope>NUCLEOTIDE SEQUENCE</scope>
    <source>
        <strain evidence="2">IBT 15450</strain>
    </source>
</reference>
<dbReference type="Gene3D" id="3.30.160.60">
    <property type="entry name" value="Classic Zinc Finger"/>
    <property type="match status" value="1"/>
</dbReference>
<dbReference type="PROSITE" id="PS00028">
    <property type="entry name" value="ZINC_FINGER_C2H2_1"/>
    <property type="match status" value="1"/>
</dbReference>
<protein>
    <recommendedName>
        <fullName evidence="1">C2H2-type domain-containing protein</fullName>
    </recommendedName>
</protein>
<dbReference type="Proteomes" id="UP001219568">
    <property type="component" value="Unassembled WGS sequence"/>
</dbReference>
<reference evidence="2" key="1">
    <citation type="journal article" date="2023" name="IMA Fungus">
        <title>Comparative genomic study of the Penicillium genus elucidates a diverse pangenome and 15 lateral gene transfer events.</title>
        <authorList>
            <person name="Petersen C."/>
            <person name="Sorensen T."/>
            <person name="Nielsen M.R."/>
            <person name="Sondergaard T.E."/>
            <person name="Sorensen J.L."/>
            <person name="Fitzpatrick D.A."/>
            <person name="Frisvad J.C."/>
            <person name="Nielsen K.L."/>
        </authorList>
    </citation>
    <scope>NUCLEOTIDE SEQUENCE</scope>
    <source>
        <strain evidence="2">IBT 15450</strain>
    </source>
</reference>
<accession>A0AAD6IKM1</accession>
<dbReference type="AlphaFoldDB" id="A0AAD6IKM1"/>
<dbReference type="SMART" id="SM00355">
    <property type="entry name" value="ZnF_C2H2"/>
    <property type="match status" value="2"/>
</dbReference>